<protein>
    <submittedName>
        <fullName evidence="2">Haloacid dehalogenase family-like protein</fullName>
    </submittedName>
</protein>
<dbReference type="GO" id="GO:0016791">
    <property type="term" value="F:phosphatase activity"/>
    <property type="evidence" value="ECO:0007669"/>
    <property type="project" value="TreeGrafter"/>
</dbReference>
<dbReference type="GO" id="GO:0005829">
    <property type="term" value="C:cytosol"/>
    <property type="evidence" value="ECO:0007669"/>
    <property type="project" value="TreeGrafter"/>
</dbReference>
<feature type="chain" id="PRO_5043799292" evidence="1">
    <location>
        <begin position="22"/>
        <end position="442"/>
    </location>
</feature>
<accession>A0AAV9XUS0</accession>
<dbReference type="Pfam" id="PF08282">
    <property type="entry name" value="Hydrolase_3"/>
    <property type="match status" value="1"/>
</dbReference>
<dbReference type="Proteomes" id="UP001311799">
    <property type="component" value="Unassembled WGS sequence"/>
</dbReference>
<dbReference type="PANTHER" id="PTHR10000">
    <property type="entry name" value="PHOSPHOSERINE PHOSPHATASE"/>
    <property type="match status" value="1"/>
</dbReference>
<dbReference type="GO" id="GO:0000287">
    <property type="term" value="F:magnesium ion binding"/>
    <property type="evidence" value="ECO:0007669"/>
    <property type="project" value="TreeGrafter"/>
</dbReference>
<evidence type="ECO:0000313" key="2">
    <source>
        <dbReference type="EMBL" id="KAK6587622.1"/>
    </source>
</evidence>
<dbReference type="InterPro" id="IPR036412">
    <property type="entry name" value="HAD-like_sf"/>
</dbReference>
<proteinExistence type="predicted"/>
<reference evidence="2 3" key="1">
    <citation type="submission" date="2023-10" db="EMBL/GenBank/DDBJ databases">
        <title>Comparative genomics analysis reveals potential genetic determinants of host preference in Cryptosporidium xiaoi.</title>
        <authorList>
            <person name="Xiao L."/>
            <person name="Li J."/>
        </authorList>
    </citation>
    <scope>NUCLEOTIDE SEQUENCE [LARGE SCALE GENOMIC DNA]</scope>
    <source>
        <strain evidence="2 3">52996</strain>
    </source>
</reference>
<dbReference type="PANTHER" id="PTHR10000:SF8">
    <property type="entry name" value="HAD SUPERFAMILY HYDROLASE-LIKE, TYPE 3"/>
    <property type="match status" value="1"/>
</dbReference>
<name>A0AAV9XUS0_9CRYT</name>
<feature type="signal peptide" evidence="1">
    <location>
        <begin position="1"/>
        <end position="21"/>
    </location>
</feature>
<dbReference type="AlphaFoldDB" id="A0AAV9XUS0"/>
<gene>
    <name evidence="2" type="ORF">RS030_81294</name>
</gene>
<organism evidence="2 3">
    <name type="scientific">Cryptosporidium xiaoi</name>
    <dbReference type="NCBI Taxonomy" id="659607"/>
    <lineage>
        <taxon>Eukaryota</taxon>
        <taxon>Sar</taxon>
        <taxon>Alveolata</taxon>
        <taxon>Apicomplexa</taxon>
        <taxon>Conoidasida</taxon>
        <taxon>Coccidia</taxon>
        <taxon>Eucoccidiorida</taxon>
        <taxon>Eimeriorina</taxon>
        <taxon>Cryptosporidiidae</taxon>
        <taxon>Cryptosporidium</taxon>
    </lineage>
</organism>
<sequence length="442" mass="49040">MLSSVLFISSLIIGLLGGASTQDILLNAVTANFSNSEKSYTSNNVNFTLESVFNNTISSNYTDIFDFSENSTFIGNDTMTEFDYPSIPTDYVNEVNESVAHNRLLRSRKITKTYNCQFKCIISDLDGSLSEVGSNVISQENARSLNELLQSKIRFFISTGKSVSSSIKFMTNGPVSTSFSVFPGVYYNGALVYGPGGVKDILFETRIKSDAALELIKYLRRFGVQNGNSLRFESSINGVNKFHRISGEDAPDEVSSEFRLLNIAIENTSGIFLDSSEAEYVKKYLSGEVDSLIHKGVNLIRYLEMREGEKPRTLFKIVVAESPEVLSELREHVEAFVRMFGCKVHRSVPYLLEIIPENASKHNGTKLILKKLGLKFHQVAFLGDGENDIELMTKVGYPVATRGSTPAITYIARTVQLVSPEMALVNLINEGCTISDCNKKKN</sequence>
<comment type="caution">
    <text evidence="2">The sequence shown here is derived from an EMBL/GenBank/DDBJ whole genome shotgun (WGS) entry which is preliminary data.</text>
</comment>
<dbReference type="SUPFAM" id="SSF56784">
    <property type="entry name" value="HAD-like"/>
    <property type="match status" value="1"/>
</dbReference>
<dbReference type="EMBL" id="JAWDEY010000036">
    <property type="protein sequence ID" value="KAK6587622.1"/>
    <property type="molecule type" value="Genomic_DNA"/>
</dbReference>
<evidence type="ECO:0000313" key="3">
    <source>
        <dbReference type="Proteomes" id="UP001311799"/>
    </source>
</evidence>
<dbReference type="Gene3D" id="3.40.50.1000">
    <property type="entry name" value="HAD superfamily/HAD-like"/>
    <property type="match status" value="1"/>
</dbReference>
<keyword evidence="3" id="KW-1185">Reference proteome</keyword>
<dbReference type="InterPro" id="IPR023214">
    <property type="entry name" value="HAD_sf"/>
</dbReference>
<dbReference type="Gene3D" id="3.30.1240.10">
    <property type="match status" value="1"/>
</dbReference>
<evidence type="ECO:0000256" key="1">
    <source>
        <dbReference type="SAM" id="SignalP"/>
    </source>
</evidence>
<keyword evidence="1" id="KW-0732">Signal</keyword>